<evidence type="ECO:0000256" key="6">
    <source>
        <dbReference type="ARBA" id="ARBA00023277"/>
    </source>
</evidence>
<evidence type="ECO:0000256" key="5">
    <source>
        <dbReference type="ARBA" id="ARBA00022840"/>
    </source>
</evidence>
<evidence type="ECO:0000313" key="10">
    <source>
        <dbReference type="Proteomes" id="UP001275436"/>
    </source>
</evidence>
<dbReference type="InterPro" id="IPR010737">
    <property type="entry name" value="4-carb_acid_sugar_kinase_N"/>
</dbReference>
<evidence type="ECO:0000259" key="7">
    <source>
        <dbReference type="Pfam" id="PF07005"/>
    </source>
</evidence>
<dbReference type="InterPro" id="IPR031475">
    <property type="entry name" value="NBD_C"/>
</dbReference>
<keyword evidence="6" id="KW-0119">Carbohydrate metabolism</keyword>
<proteinExistence type="inferred from homology"/>
<evidence type="ECO:0000259" key="8">
    <source>
        <dbReference type="Pfam" id="PF17042"/>
    </source>
</evidence>
<gene>
    <name evidence="9" type="primary">ygbK</name>
    <name evidence="9" type="ORF">MACH08_12450</name>
</gene>
<comment type="similarity">
    <text evidence="1">Belongs to the four-carbon acid sugar kinase family.</text>
</comment>
<evidence type="ECO:0000313" key="9">
    <source>
        <dbReference type="EMBL" id="GLO65461.1"/>
    </source>
</evidence>
<dbReference type="Pfam" id="PF17042">
    <property type="entry name" value="NBD_C"/>
    <property type="match status" value="1"/>
</dbReference>
<feature type="domain" description="Four-carbon acid sugar kinase nucleotide binding" evidence="8">
    <location>
        <begin position="250"/>
        <end position="416"/>
    </location>
</feature>
<dbReference type="InterPro" id="IPR037051">
    <property type="entry name" value="4-carb_acid_sugar_kinase_N_sf"/>
</dbReference>
<keyword evidence="10" id="KW-1185">Reference proteome</keyword>
<feature type="domain" description="Four-carbon acid sugar kinase N-terminal" evidence="7">
    <location>
        <begin position="5"/>
        <end position="225"/>
    </location>
</feature>
<dbReference type="InterPro" id="IPR042213">
    <property type="entry name" value="NBD_C_sf"/>
</dbReference>
<protein>
    <submittedName>
        <fullName evidence="9">Membrane protein</fullName>
    </submittedName>
</protein>
<dbReference type="Gene3D" id="3.40.50.10840">
    <property type="entry name" value="Putative sugar-binding, N-terminal domain"/>
    <property type="match status" value="1"/>
</dbReference>
<keyword evidence="5" id="KW-0067">ATP-binding</keyword>
<evidence type="ECO:0000256" key="1">
    <source>
        <dbReference type="ARBA" id="ARBA00005715"/>
    </source>
</evidence>
<dbReference type="Gene3D" id="3.40.980.20">
    <property type="entry name" value="Four-carbon acid sugar kinase, nucleotide binding domain"/>
    <property type="match status" value="1"/>
</dbReference>
<evidence type="ECO:0000256" key="2">
    <source>
        <dbReference type="ARBA" id="ARBA00022679"/>
    </source>
</evidence>
<name>A0ABQ5TGU6_9BACI</name>
<dbReference type="Proteomes" id="UP001275436">
    <property type="component" value="Unassembled WGS sequence"/>
</dbReference>
<organism evidence="9 10">
    <name type="scientific">Oceanobacillus kimchii</name>
    <dbReference type="NCBI Taxonomy" id="746691"/>
    <lineage>
        <taxon>Bacteria</taxon>
        <taxon>Bacillati</taxon>
        <taxon>Bacillota</taxon>
        <taxon>Bacilli</taxon>
        <taxon>Bacillales</taxon>
        <taxon>Bacillaceae</taxon>
        <taxon>Oceanobacillus</taxon>
    </lineage>
</organism>
<reference evidence="9 10" key="1">
    <citation type="submission" date="2023-02" db="EMBL/GenBank/DDBJ databases">
        <title>Oceanobacillus kimchii IFOP_LL358 isolated form Alexandrium catenella lab strain.</title>
        <authorList>
            <person name="Gajardo G."/>
            <person name="Ueki S."/>
            <person name="Maruyama F."/>
        </authorList>
    </citation>
    <scope>NUCLEOTIDE SEQUENCE [LARGE SCALE GENOMIC DNA]</scope>
    <source>
        <strain evidence="9 10">IFOP_LL358</strain>
    </source>
</reference>
<dbReference type="EMBL" id="BSKO01000001">
    <property type="protein sequence ID" value="GLO65461.1"/>
    <property type="molecule type" value="Genomic_DNA"/>
</dbReference>
<keyword evidence="3" id="KW-0547">Nucleotide-binding</keyword>
<dbReference type="SUPFAM" id="SSF142764">
    <property type="entry name" value="YgbK-like"/>
    <property type="match status" value="1"/>
</dbReference>
<evidence type="ECO:0000256" key="4">
    <source>
        <dbReference type="ARBA" id="ARBA00022777"/>
    </source>
</evidence>
<comment type="caution">
    <text evidence="9">The sequence shown here is derived from an EMBL/GenBank/DDBJ whole genome shotgun (WGS) entry which is preliminary data.</text>
</comment>
<evidence type="ECO:0000256" key="3">
    <source>
        <dbReference type="ARBA" id="ARBA00022741"/>
    </source>
</evidence>
<dbReference type="Pfam" id="PF07005">
    <property type="entry name" value="SBD_N"/>
    <property type="match status" value="1"/>
</dbReference>
<accession>A0ABQ5TGU6</accession>
<dbReference type="RefSeq" id="WP_017796151.1">
    <property type="nucleotide sequence ID" value="NZ_BSKO01000001.1"/>
</dbReference>
<keyword evidence="4" id="KW-0418">Kinase</keyword>
<sequence length="431" mass="47780">MAKQIAIIADDLTGANDSGVQLTEKGMDTSVLFEIPEEIEFLSEGLVIDTNSRALNKADAISITSQATNFINKLGYQHVYKKMDSTLRGHIGYELKVMEFELDADLVLIAPAFPSMGRVTKNGYHYVYDVLISETEISKDPKHPVTESHIPTLIKNQIGEEVGVITKREYEDEVILLNKLDSYQRENIKMVVFDAETEEDLRTIASRIASTNQKVVWAGSAGLAEVVPEVLHLEKEKQVTTYTNSNITMTVCGSLSQMTQKQVQYAMKQNGVIAVELNPLKMFQHDWNAYKTTYIKRCLAGFKDDKDVVLYVPSNEGVRKDVQEIGRDLGLSKNQIGETISEKIADIVSTIKEEFPRIDRFVLTGGDTAKATAQYLGAIGIHLIKQLEPGIPLGSLIGTSESLVVTKAGAFGKEDSIYKAMLHLKGEIVNE</sequence>
<keyword evidence="2" id="KW-0808">Transferase</keyword>